<evidence type="ECO:0000256" key="2">
    <source>
        <dbReference type="ARBA" id="ARBA00022722"/>
    </source>
</evidence>
<proteinExistence type="predicted"/>
<keyword evidence="5" id="KW-0694">RNA-binding</keyword>
<dbReference type="EMBL" id="DTHG01000022">
    <property type="protein sequence ID" value="HGW91255.1"/>
    <property type="molecule type" value="Genomic_DNA"/>
</dbReference>
<organism evidence="7">
    <name type="scientific">candidate division WOR-3 bacterium</name>
    <dbReference type="NCBI Taxonomy" id="2052148"/>
    <lineage>
        <taxon>Bacteria</taxon>
        <taxon>Bacteria division WOR-3</taxon>
    </lineage>
</organism>
<evidence type="ECO:0000256" key="3">
    <source>
        <dbReference type="ARBA" id="ARBA00022759"/>
    </source>
</evidence>
<dbReference type="GO" id="GO:0000049">
    <property type="term" value="F:tRNA binding"/>
    <property type="evidence" value="ECO:0007669"/>
    <property type="project" value="InterPro"/>
</dbReference>
<comment type="caution">
    <text evidence="7">The sequence shown here is derived from an EMBL/GenBank/DDBJ whole genome shotgun (WGS) entry which is preliminary data.</text>
</comment>
<dbReference type="Gene3D" id="3.30.230.10">
    <property type="match status" value="1"/>
</dbReference>
<dbReference type="SUPFAM" id="SSF54211">
    <property type="entry name" value="Ribosomal protein S5 domain 2-like"/>
    <property type="match status" value="1"/>
</dbReference>
<keyword evidence="4 7" id="KW-0378">Hydrolase</keyword>
<dbReference type="InterPro" id="IPR000100">
    <property type="entry name" value="RNase_P"/>
</dbReference>
<keyword evidence="3" id="KW-0255">Endonuclease</keyword>
<name>A0A7C4U7M8_UNCW3</name>
<evidence type="ECO:0000256" key="5">
    <source>
        <dbReference type="ARBA" id="ARBA00022884"/>
    </source>
</evidence>
<accession>A0A7C4U7M8</accession>
<dbReference type="GO" id="GO:0004526">
    <property type="term" value="F:ribonuclease P activity"/>
    <property type="evidence" value="ECO:0007669"/>
    <property type="project" value="UniProtKB-UniRule"/>
</dbReference>
<evidence type="ECO:0000313" key="7">
    <source>
        <dbReference type="EMBL" id="HGW91255.1"/>
    </source>
</evidence>
<dbReference type="Pfam" id="PF00825">
    <property type="entry name" value="Ribonuclease_P"/>
    <property type="match status" value="1"/>
</dbReference>
<dbReference type="GO" id="GO:0042781">
    <property type="term" value="F:3'-tRNA processing endoribonuclease activity"/>
    <property type="evidence" value="ECO:0007669"/>
    <property type="project" value="TreeGrafter"/>
</dbReference>
<reference evidence="7" key="1">
    <citation type="journal article" date="2020" name="mSystems">
        <title>Genome- and Community-Level Interaction Insights into Carbon Utilization and Element Cycling Functions of Hydrothermarchaeota in Hydrothermal Sediment.</title>
        <authorList>
            <person name="Zhou Z."/>
            <person name="Liu Y."/>
            <person name="Xu W."/>
            <person name="Pan J."/>
            <person name="Luo Z.H."/>
            <person name="Li M."/>
        </authorList>
    </citation>
    <scope>NUCLEOTIDE SEQUENCE [LARGE SCALE GENOMIC DNA]</scope>
    <source>
        <strain evidence="7">SpSt-780</strain>
    </source>
</reference>
<dbReference type="NCBIfam" id="TIGR00188">
    <property type="entry name" value="rnpA"/>
    <property type="match status" value="1"/>
</dbReference>
<keyword evidence="1" id="KW-0819">tRNA processing</keyword>
<evidence type="ECO:0000256" key="6">
    <source>
        <dbReference type="NCBIfam" id="TIGR00188"/>
    </source>
</evidence>
<dbReference type="PANTHER" id="PTHR33992">
    <property type="entry name" value="RIBONUCLEASE P PROTEIN COMPONENT"/>
    <property type="match status" value="1"/>
</dbReference>
<keyword evidence="2" id="KW-0540">Nuclease</keyword>
<dbReference type="PANTHER" id="PTHR33992:SF1">
    <property type="entry name" value="RIBONUCLEASE P PROTEIN COMPONENT"/>
    <property type="match status" value="1"/>
</dbReference>
<protein>
    <recommendedName>
        <fullName evidence="6">Ribonuclease P protein component</fullName>
        <ecNumber evidence="6">3.1.26.5</ecNumber>
    </recommendedName>
</protein>
<sequence length="76" mass="9265">MFLECDERKFGILVDKKIRGGVKRNKMRRRIREIYRKNKYKLKKGKIIFLLHRSAIEADYYALLNEFEKMKGLINE</sequence>
<gene>
    <name evidence="7" type="primary">rnpA</name>
    <name evidence="7" type="ORF">ENV67_01775</name>
</gene>
<dbReference type="InterPro" id="IPR014721">
    <property type="entry name" value="Ribsml_uS5_D2-typ_fold_subgr"/>
</dbReference>
<dbReference type="GO" id="GO:0030677">
    <property type="term" value="C:ribonuclease P complex"/>
    <property type="evidence" value="ECO:0007669"/>
    <property type="project" value="TreeGrafter"/>
</dbReference>
<evidence type="ECO:0000256" key="4">
    <source>
        <dbReference type="ARBA" id="ARBA00022801"/>
    </source>
</evidence>
<dbReference type="AlphaFoldDB" id="A0A7C4U7M8"/>
<dbReference type="InterPro" id="IPR020568">
    <property type="entry name" value="Ribosomal_Su5_D2-typ_SF"/>
</dbReference>
<evidence type="ECO:0000256" key="1">
    <source>
        <dbReference type="ARBA" id="ARBA00022694"/>
    </source>
</evidence>
<dbReference type="EC" id="3.1.26.5" evidence="6"/>